<dbReference type="GO" id="GO:0051539">
    <property type="term" value="F:4 iron, 4 sulfur cluster binding"/>
    <property type="evidence" value="ECO:0007669"/>
    <property type="project" value="UniProtKB-UniRule"/>
</dbReference>
<evidence type="ECO:0000259" key="11">
    <source>
        <dbReference type="PROSITE" id="PS51918"/>
    </source>
</evidence>
<keyword evidence="12" id="KW-0687">Ribonucleoprotein</keyword>
<evidence type="ECO:0000256" key="5">
    <source>
        <dbReference type="ARBA" id="ARBA00022723"/>
    </source>
</evidence>
<gene>
    <name evidence="8" type="primary">rimO</name>
    <name evidence="12" type="ordered locus">Spith_2169</name>
</gene>
<comment type="function">
    <text evidence="8">Catalyzes the methylthiolation of an aspartic acid residue of ribosomal protein uS12.</text>
</comment>
<feature type="binding site" evidence="8">
    <location>
        <position position="158"/>
    </location>
    <ligand>
        <name>[4Fe-4S] cluster</name>
        <dbReference type="ChEBI" id="CHEBI:49883"/>
        <label>2</label>
        <note>4Fe-4S-S-AdoMet</note>
    </ligand>
</feature>
<dbReference type="KEGG" id="stq:Spith_2169"/>
<dbReference type="AlphaFoldDB" id="G0GFM5"/>
<dbReference type="STRING" id="869211.Spith_2169"/>
<evidence type="ECO:0000313" key="13">
    <source>
        <dbReference type="Proteomes" id="UP000007254"/>
    </source>
</evidence>
<dbReference type="Pfam" id="PF00919">
    <property type="entry name" value="UPF0004"/>
    <property type="match status" value="1"/>
</dbReference>
<dbReference type="SFLD" id="SFLDG01061">
    <property type="entry name" value="methylthiotransferase"/>
    <property type="match status" value="1"/>
</dbReference>
<dbReference type="Proteomes" id="UP000007254">
    <property type="component" value="Chromosome"/>
</dbReference>
<dbReference type="Gene3D" id="3.40.50.12160">
    <property type="entry name" value="Methylthiotransferase, N-terminal domain"/>
    <property type="match status" value="1"/>
</dbReference>
<dbReference type="CDD" id="cd01335">
    <property type="entry name" value="Radical_SAM"/>
    <property type="match status" value="1"/>
</dbReference>
<feature type="binding site" evidence="8">
    <location>
        <position position="151"/>
    </location>
    <ligand>
        <name>[4Fe-4S] cluster</name>
        <dbReference type="ChEBI" id="CHEBI:49883"/>
        <label>2</label>
        <note>4Fe-4S-S-AdoMet</note>
    </ligand>
</feature>
<evidence type="ECO:0000256" key="1">
    <source>
        <dbReference type="ARBA" id="ARBA00022485"/>
    </source>
</evidence>
<keyword evidence="7 8" id="KW-0411">Iron-sulfur</keyword>
<reference evidence="12 13" key="1">
    <citation type="submission" date="2011-06" db="EMBL/GenBank/DDBJ databases">
        <title>The complete genome of Spirochaeta thermophila DSM 6578.</title>
        <authorList>
            <consortium name="US DOE Joint Genome Institute (JGI-PGF)"/>
            <person name="Lucas S."/>
            <person name="Lapidus A."/>
            <person name="Bruce D."/>
            <person name="Goodwin L."/>
            <person name="Pitluck S."/>
            <person name="Peters L."/>
            <person name="Kyrpides N."/>
            <person name="Mavromatis K."/>
            <person name="Ivanova N."/>
            <person name="Mikailova N."/>
            <person name="Pagani I."/>
            <person name="Chertkov O."/>
            <person name="Detter J.C."/>
            <person name="Tapia R."/>
            <person name="Han C."/>
            <person name="Land M."/>
            <person name="Hauser L."/>
            <person name="Markowitz V."/>
            <person name="Cheng J.-F."/>
            <person name="Hugenholtz P."/>
            <person name="Woyke T."/>
            <person name="Wu D."/>
            <person name="Spring S."/>
            <person name="Merkhoffer B."/>
            <person name="Schneider S."/>
            <person name="Klenk H.-P."/>
            <person name="Eisen J.A."/>
        </authorList>
    </citation>
    <scope>NUCLEOTIDE SEQUENCE [LARGE SCALE GENOMIC DNA]</scope>
    <source>
        <strain evidence="13">ATCC 700085 / DSM 6578 / Z-1203</strain>
    </source>
</reference>
<dbReference type="PROSITE" id="PS50926">
    <property type="entry name" value="TRAM"/>
    <property type="match status" value="1"/>
</dbReference>
<dbReference type="GO" id="GO:0006400">
    <property type="term" value="P:tRNA modification"/>
    <property type="evidence" value="ECO:0007669"/>
    <property type="project" value="InterPro"/>
</dbReference>
<keyword evidence="1 8" id="KW-0004">4Fe-4S</keyword>
<dbReference type="NCBIfam" id="TIGR01125">
    <property type="entry name" value="30S ribosomal protein S12 methylthiotransferase RimO"/>
    <property type="match status" value="1"/>
</dbReference>
<feature type="binding site" evidence="8">
    <location>
        <position position="78"/>
    </location>
    <ligand>
        <name>[4Fe-4S] cluster</name>
        <dbReference type="ChEBI" id="CHEBI:49883"/>
        <label>1</label>
    </ligand>
</feature>
<dbReference type="InterPro" id="IPR012340">
    <property type="entry name" value="NA-bd_OB-fold"/>
</dbReference>
<comment type="similarity">
    <text evidence="8">Belongs to the methylthiotransferase family. RimO subfamily.</text>
</comment>
<evidence type="ECO:0000256" key="7">
    <source>
        <dbReference type="ARBA" id="ARBA00023014"/>
    </source>
</evidence>
<feature type="domain" description="TRAM" evidence="9">
    <location>
        <begin position="374"/>
        <end position="441"/>
    </location>
</feature>
<dbReference type="EMBL" id="CP002903">
    <property type="protein sequence ID" value="AEJ62424.1"/>
    <property type="molecule type" value="Genomic_DNA"/>
</dbReference>
<feature type="binding site" evidence="8">
    <location>
        <position position="155"/>
    </location>
    <ligand>
        <name>[4Fe-4S] cluster</name>
        <dbReference type="ChEBI" id="CHEBI:49883"/>
        <label>2</label>
        <note>4Fe-4S-S-AdoMet</note>
    </ligand>
</feature>
<protein>
    <recommendedName>
        <fullName evidence="8">Ribosomal protein uS12 methylthiotransferase RimO</fullName>
        <shortName evidence="8">uS12 MTTase</shortName>
        <shortName evidence="8">uS12 methylthiotransferase</shortName>
        <ecNumber evidence="8">2.8.4.4</ecNumber>
    </recommendedName>
    <alternativeName>
        <fullName evidence="8">Ribosomal protein uS12 (aspartate-C(3))-methylthiotransferase</fullName>
    </alternativeName>
    <alternativeName>
        <fullName evidence="8">Ribosome maturation factor RimO</fullName>
    </alternativeName>
</protein>
<evidence type="ECO:0000313" key="12">
    <source>
        <dbReference type="EMBL" id="AEJ62424.1"/>
    </source>
</evidence>
<comment type="catalytic activity">
    <reaction evidence="8">
        <text>L-aspartate(89)-[ribosomal protein uS12]-hydrogen + (sulfur carrier)-SH + AH2 + 2 S-adenosyl-L-methionine = 3-methylsulfanyl-L-aspartate(89)-[ribosomal protein uS12]-hydrogen + (sulfur carrier)-H + 5'-deoxyadenosine + L-methionine + A + S-adenosyl-L-homocysteine + 2 H(+)</text>
        <dbReference type="Rhea" id="RHEA:37087"/>
        <dbReference type="Rhea" id="RHEA-COMP:10460"/>
        <dbReference type="Rhea" id="RHEA-COMP:10461"/>
        <dbReference type="Rhea" id="RHEA-COMP:14737"/>
        <dbReference type="Rhea" id="RHEA-COMP:14739"/>
        <dbReference type="ChEBI" id="CHEBI:13193"/>
        <dbReference type="ChEBI" id="CHEBI:15378"/>
        <dbReference type="ChEBI" id="CHEBI:17319"/>
        <dbReference type="ChEBI" id="CHEBI:17499"/>
        <dbReference type="ChEBI" id="CHEBI:29917"/>
        <dbReference type="ChEBI" id="CHEBI:29961"/>
        <dbReference type="ChEBI" id="CHEBI:57844"/>
        <dbReference type="ChEBI" id="CHEBI:57856"/>
        <dbReference type="ChEBI" id="CHEBI:59789"/>
        <dbReference type="ChEBI" id="CHEBI:64428"/>
        <dbReference type="ChEBI" id="CHEBI:73599"/>
        <dbReference type="EC" id="2.8.4.4"/>
    </reaction>
</comment>
<evidence type="ECO:0000256" key="6">
    <source>
        <dbReference type="ARBA" id="ARBA00023004"/>
    </source>
</evidence>
<feature type="binding site" evidence="8">
    <location>
        <position position="47"/>
    </location>
    <ligand>
        <name>[4Fe-4S] cluster</name>
        <dbReference type="ChEBI" id="CHEBI:49883"/>
        <label>1</label>
    </ligand>
</feature>
<keyword evidence="13" id="KW-1185">Reference proteome</keyword>
<feature type="binding site" evidence="8">
    <location>
        <position position="11"/>
    </location>
    <ligand>
        <name>[4Fe-4S] cluster</name>
        <dbReference type="ChEBI" id="CHEBI:49883"/>
        <label>1</label>
    </ligand>
</feature>
<evidence type="ECO:0000256" key="3">
    <source>
        <dbReference type="ARBA" id="ARBA00022679"/>
    </source>
</evidence>
<evidence type="ECO:0000256" key="2">
    <source>
        <dbReference type="ARBA" id="ARBA00022490"/>
    </source>
</evidence>
<dbReference type="SUPFAM" id="SSF102114">
    <property type="entry name" value="Radical SAM enzymes"/>
    <property type="match status" value="1"/>
</dbReference>
<proteinExistence type="inferred from homology"/>
<dbReference type="HAMAP" id="MF_01865">
    <property type="entry name" value="MTTase_RimO"/>
    <property type="match status" value="1"/>
</dbReference>
<organism evidence="12 13">
    <name type="scientific">Winmispira thermophila (strain ATCC 700085 / DSM 6578 / Z-1203)</name>
    <name type="common">Spirochaeta thermophila</name>
    <dbReference type="NCBI Taxonomy" id="869211"/>
    <lineage>
        <taxon>Bacteria</taxon>
        <taxon>Pseudomonadati</taxon>
        <taxon>Spirochaetota</taxon>
        <taxon>Spirochaetia</taxon>
        <taxon>Winmispirales</taxon>
        <taxon>Winmispiraceae</taxon>
        <taxon>Winmispira</taxon>
    </lineage>
</organism>
<dbReference type="PROSITE" id="PS01278">
    <property type="entry name" value="MTTASE_RADICAL"/>
    <property type="match status" value="1"/>
</dbReference>
<dbReference type="GO" id="GO:0005840">
    <property type="term" value="C:ribosome"/>
    <property type="evidence" value="ECO:0007669"/>
    <property type="project" value="UniProtKB-KW"/>
</dbReference>
<dbReference type="InterPro" id="IPR007197">
    <property type="entry name" value="rSAM"/>
</dbReference>
<name>G0GFM5_WINT7</name>
<keyword evidence="4 8" id="KW-0949">S-adenosyl-L-methionine</keyword>
<sequence>MPSFYLEPLGCAKNQVDAEVIISLLLDAGWELVEDPAEADLIVVNTCGFIRDAKEESLETAFLFRERFPDKRILLTGCLAQRYGRELGEGMEEVDGVLGNADLSAVVDAARQVMEGRRVVWTPQARRPAHVRRKRLLSFPGSAYVKVAEGCDNRCSYCAIPLIRGRFWSRPEEEIVQEVKGLLGEGIREVNLVAQDLGSYGKERGGSLSGLLERILELQGDFWVRLLYIHPDHFPWEILRLMGQDRRLLPYVDLPFQHVSARLLRRMGRRGDAERYAELVHALRDSLPDVVVRSTFLLGFPGEEEEDLDALARFLEEVRLDWAGFFVYSPEEGTPAEAWHREEGRKGRVRLERAERRKEDLERLQEGITGERLERWVGRECEVLVEERIEGEDMALARSAFQAPEVDGLVVVHGEGLEPGRVVRVRVLKRNGIDLEGVCLSQ</sequence>
<evidence type="ECO:0000259" key="9">
    <source>
        <dbReference type="PROSITE" id="PS50926"/>
    </source>
</evidence>
<comment type="subcellular location">
    <subcellularLocation>
        <location evidence="8">Cytoplasm</location>
    </subcellularLocation>
</comment>
<evidence type="ECO:0000256" key="4">
    <source>
        <dbReference type="ARBA" id="ARBA00022691"/>
    </source>
</evidence>
<dbReference type="GO" id="GO:0035599">
    <property type="term" value="F:aspartic acid methylthiotransferase activity"/>
    <property type="evidence" value="ECO:0007669"/>
    <property type="project" value="TreeGrafter"/>
</dbReference>
<dbReference type="FunFam" id="3.80.30.20:FF:000001">
    <property type="entry name" value="tRNA-2-methylthio-N(6)-dimethylallyladenosine synthase 2"/>
    <property type="match status" value="1"/>
</dbReference>
<dbReference type="Gene3D" id="2.40.50.140">
    <property type="entry name" value="Nucleic acid-binding proteins"/>
    <property type="match status" value="1"/>
</dbReference>
<accession>G0GFM5</accession>
<feature type="domain" description="MTTase N-terminal" evidence="10">
    <location>
        <begin position="2"/>
        <end position="115"/>
    </location>
</feature>
<dbReference type="PANTHER" id="PTHR43837:SF1">
    <property type="entry name" value="RIBOSOMAL PROTEIN US12 METHYLTHIOTRANSFERASE RIMO"/>
    <property type="match status" value="1"/>
</dbReference>
<dbReference type="HOGENOM" id="CLU_018697_0_1_12"/>
<dbReference type="InterPro" id="IPR023404">
    <property type="entry name" value="rSAM_horseshoe"/>
</dbReference>
<dbReference type="GO" id="GO:0046872">
    <property type="term" value="F:metal ion binding"/>
    <property type="evidence" value="ECO:0007669"/>
    <property type="project" value="UniProtKB-KW"/>
</dbReference>
<dbReference type="PROSITE" id="PS51449">
    <property type="entry name" value="MTTASE_N"/>
    <property type="match status" value="1"/>
</dbReference>
<evidence type="ECO:0000259" key="10">
    <source>
        <dbReference type="PROSITE" id="PS51449"/>
    </source>
</evidence>
<keyword evidence="12" id="KW-0689">Ribosomal protein</keyword>
<dbReference type="GO" id="GO:0005829">
    <property type="term" value="C:cytosol"/>
    <property type="evidence" value="ECO:0007669"/>
    <property type="project" value="TreeGrafter"/>
</dbReference>
<dbReference type="InterPro" id="IPR013848">
    <property type="entry name" value="Methylthiotransferase_N"/>
</dbReference>
<dbReference type="RefSeq" id="WP_014625735.1">
    <property type="nucleotide sequence ID" value="NC_017583.1"/>
</dbReference>
<dbReference type="Gene3D" id="3.80.30.20">
    <property type="entry name" value="tm_1862 like domain"/>
    <property type="match status" value="1"/>
</dbReference>
<dbReference type="NCBIfam" id="TIGR00089">
    <property type="entry name" value="MiaB/RimO family radical SAM methylthiotransferase"/>
    <property type="match status" value="1"/>
</dbReference>
<dbReference type="InterPro" id="IPR006638">
    <property type="entry name" value="Elp3/MiaA/NifB-like_rSAM"/>
</dbReference>
<dbReference type="GO" id="GO:0103039">
    <property type="term" value="F:protein methylthiotransferase activity"/>
    <property type="evidence" value="ECO:0007669"/>
    <property type="project" value="UniProtKB-EC"/>
</dbReference>
<keyword evidence="6 8" id="KW-0408">Iron</keyword>
<dbReference type="EC" id="2.8.4.4" evidence="8"/>
<dbReference type="InterPro" id="IPR005839">
    <property type="entry name" value="Methylthiotransferase"/>
</dbReference>
<dbReference type="InterPro" id="IPR058240">
    <property type="entry name" value="rSAM_sf"/>
</dbReference>
<keyword evidence="2 8" id="KW-0963">Cytoplasm</keyword>
<dbReference type="OrthoDB" id="9805215at2"/>
<dbReference type="PROSITE" id="PS51918">
    <property type="entry name" value="RADICAL_SAM"/>
    <property type="match status" value="1"/>
</dbReference>
<dbReference type="InterPro" id="IPR002792">
    <property type="entry name" value="TRAM_dom"/>
</dbReference>
<dbReference type="Pfam" id="PF04055">
    <property type="entry name" value="Radical_SAM"/>
    <property type="match status" value="1"/>
</dbReference>
<dbReference type="SMART" id="SM00729">
    <property type="entry name" value="Elp3"/>
    <property type="match status" value="1"/>
</dbReference>
<dbReference type="SFLD" id="SFLDS00029">
    <property type="entry name" value="Radical_SAM"/>
    <property type="match status" value="1"/>
</dbReference>
<dbReference type="InterPro" id="IPR020612">
    <property type="entry name" value="Methylthiotransferase_CS"/>
</dbReference>
<keyword evidence="3 8" id="KW-0808">Transferase</keyword>
<keyword evidence="5 8" id="KW-0479">Metal-binding</keyword>
<feature type="domain" description="Radical SAM core" evidence="11">
    <location>
        <begin position="137"/>
        <end position="371"/>
    </location>
</feature>
<dbReference type="InterPro" id="IPR038135">
    <property type="entry name" value="Methylthiotransferase_N_sf"/>
</dbReference>
<dbReference type="PANTHER" id="PTHR43837">
    <property type="entry name" value="RIBOSOMAL PROTEIN S12 METHYLTHIOTRANSFERASE RIMO"/>
    <property type="match status" value="1"/>
</dbReference>
<dbReference type="Pfam" id="PF18693">
    <property type="entry name" value="TRAM_2"/>
    <property type="match status" value="1"/>
</dbReference>
<dbReference type="SFLD" id="SFLDG01082">
    <property type="entry name" value="B12-binding_domain_containing"/>
    <property type="match status" value="1"/>
</dbReference>
<comment type="cofactor">
    <cofactor evidence="8">
        <name>[4Fe-4S] cluster</name>
        <dbReference type="ChEBI" id="CHEBI:49883"/>
    </cofactor>
    <text evidence="8">Binds 2 [4Fe-4S] clusters. One cluster is coordinated with 3 cysteines and an exchangeable S-adenosyl-L-methionine.</text>
</comment>
<dbReference type="InterPro" id="IPR005840">
    <property type="entry name" value="Ribosomal_uS12_MeSTrfase_RimO"/>
</dbReference>
<evidence type="ECO:0000256" key="8">
    <source>
        <dbReference type="HAMAP-Rule" id="MF_01865"/>
    </source>
</evidence>